<dbReference type="GO" id="GO:0031012">
    <property type="term" value="C:extracellular matrix"/>
    <property type="evidence" value="ECO:0007669"/>
    <property type="project" value="InterPro"/>
</dbReference>
<feature type="region of interest" description="Disordered" evidence="42">
    <location>
        <begin position="157"/>
        <end position="184"/>
    </location>
</feature>
<dbReference type="GO" id="GO:0008270">
    <property type="term" value="F:zinc ion binding"/>
    <property type="evidence" value="ECO:0007669"/>
    <property type="project" value="InterPro"/>
</dbReference>
<dbReference type="SUPFAM" id="SSF47090">
    <property type="entry name" value="PGBD-like"/>
    <property type="match status" value="1"/>
</dbReference>
<dbReference type="GO" id="GO:0003723">
    <property type="term" value="F:RNA binding"/>
    <property type="evidence" value="ECO:0007669"/>
    <property type="project" value="UniProtKB-KW"/>
</dbReference>
<feature type="binding site" evidence="39">
    <location>
        <position position="1096"/>
    </location>
    <ligand>
        <name>Ca(2+)</name>
        <dbReference type="ChEBI" id="CHEBI:29108"/>
        <label>3</label>
    </ligand>
</feature>
<dbReference type="EMBL" id="JAATJU010022270">
    <property type="protein sequence ID" value="KAH0511198.1"/>
    <property type="molecule type" value="Genomic_DNA"/>
</dbReference>
<keyword evidence="8" id="KW-0272">Extracellular matrix</keyword>
<feature type="binding site" evidence="39">
    <location>
        <position position="1099"/>
    </location>
    <ligand>
        <name>Ca(2+)</name>
        <dbReference type="ChEBI" id="CHEBI:29108"/>
        <label>1</label>
    </ligand>
</feature>
<feature type="compositionally biased region" description="Acidic residues" evidence="42">
    <location>
        <begin position="528"/>
        <end position="540"/>
    </location>
</feature>
<evidence type="ECO:0000256" key="3">
    <source>
        <dbReference type="ARBA" id="ARBA00004498"/>
    </source>
</evidence>
<dbReference type="CDD" id="cd04278">
    <property type="entry name" value="ZnMc_MMP"/>
    <property type="match status" value="1"/>
</dbReference>
<dbReference type="InterPro" id="IPR018487">
    <property type="entry name" value="Hemopexin-like_repeat"/>
</dbReference>
<feature type="binding site" evidence="39">
    <location>
        <position position="1055"/>
    </location>
    <ligand>
        <name>Ca(2+)</name>
        <dbReference type="ChEBI" id="CHEBI:29108"/>
        <label>2</label>
    </ligand>
</feature>
<dbReference type="Pfam" id="PF00045">
    <property type="entry name" value="Hemopexin"/>
    <property type="match status" value="4"/>
</dbReference>
<dbReference type="InterPro" id="IPR006026">
    <property type="entry name" value="Peptidase_Metallo"/>
</dbReference>
<keyword evidence="5" id="KW-1003">Cell membrane</keyword>
<feature type="repeat" description="Hemopexin" evidence="41">
    <location>
        <begin position="1205"/>
        <end position="1254"/>
    </location>
</feature>
<dbReference type="GO" id="GO:0000395">
    <property type="term" value="P:mRNA 5'-splice site recognition"/>
    <property type="evidence" value="ECO:0007669"/>
    <property type="project" value="TreeGrafter"/>
</dbReference>
<dbReference type="Gene3D" id="2.110.10.10">
    <property type="entry name" value="Hemopexin-like domain"/>
    <property type="match status" value="1"/>
</dbReference>
<feature type="repeat" description="Hemopexin" evidence="41">
    <location>
        <begin position="1308"/>
        <end position="1351"/>
    </location>
</feature>
<feature type="binding site" description="in inhibited form" evidence="39">
    <location>
        <position position="981"/>
    </location>
    <ligand>
        <name>Zn(2+)</name>
        <dbReference type="ChEBI" id="CHEBI:29105"/>
        <label>2</label>
        <note>catalytic</note>
    </ligand>
</feature>
<evidence type="ECO:0000256" key="31">
    <source>
        <dbReference type="ARBA" id="ARBA00023288"/>
    </source>
</evidence>
<feature type="region of interest" description="Disordered" evidence="42">
    <location>
        <begin position="275"/>
        <end position="296"/>
    </location>
</feature>
<keyword evidence="29" id="KW-0508">mRNA splicing</keyword>
<feature type="binding site" evidence="39">
    <location>
        <position position="1119"/>
    </location>
    <ligand>
        <name>Zn(2+)</name>
        <dbReference type="ChEBI" id="CHEBI:29105"/>
        <label>2</label>
        <note>catalytic</note>
    </ligand>
</feature>
<dbReference type="InterPro" id="IPR021190">
    <property type="entry name" value="Pept_M10A"/>
</dbReference>
<feature type="binding site" evidence="39">
    <location>
        <position position="1092"/>
    </location>
    <ligand>
        <name>Ca(2+)</name>
        <dbReference type="ChEBI" id="CHEBI:29108"/>
        <label>2</label>
    </ligand>
</feature>
<feature type="domain" description="SURP motif" evidence="43">
    <location>
        <begin position="458"/>
        <end position="498"/>
    </location>
</feature>
<evidence type="ECO:0000256" key="27">
    <source>
        <dbReference type="ARBA" id="ARBA00023163"/>
    </source>
</evidence>
<feature type="compositionally biased region" description="Basic residues" evidence="42">
    <location>
        <begin position="753"/>
        <end position="787"/>
    </location>
</feature>
<evidence type="ECO:0000256" key="5">
    <source>
        <dbReference type="ARBA" id="ARBA00022475"/>
    </source>
</evidence>
<sequence>MYGASGGRAKPERKGGAKEEAGPGGAGTGGNRVELLVFGYACKLFRDDERALAQEQGQHLIPWMGDHKILIDRYDGRGHLHDLSAYDAEYATWNRDYQLSEEEARVEALCDEERYLALHTDLLEEEARQEEEYKRLSEALAEDGNYSAVGFTYGSDYYDPSEPTEEEEPSRHREKNEAENLDENEEPFIAPLGLSVPSDVELPPTAKMHAIIERTANFVCKQGAQFEIMLKAKQARNSQFDFLRFDHYLNPYYKFIQKAMKEGRYTVLAENKNEEKKKLGTTSDNEDEDEEEDGSYLHPSLFASKKSSRLEELMKPLKVVDPDHPLAALVRKAQADSSAPAAPTADGTPVQPSQVEYTADSTVAAMYYSYYMLPDGTYCLAPPPPGIDVTTYYSTLPAGVTVSNSPGVTTTVPPPPGTTPPPPPTTAETSSGVTSTTTTTSALAPVAIIPPPPDIQPVIDKLAEYVARNGLKFETSVRAKNDQRFEFLQPWHQYNAYYEFKKQFFLQKEGGSSTQVAPTAEEASTETAAEESSEAGEDGTAEGMAETGGRGSGKKEAGSSKSTVDGKLVKASFAPISFAIKAKENDLLPLEKNRVKLDDDSEEDEESRECQESTNSVSNPSPAAAPPCVVVEEKKPQLTQEELEAKQAKQKLEDRLAAAAREKLAQASKESKEKQLQAERKRKAALFLQTLKNPLPETEVGKLEESAFSVEETGVMPCPLLVGGRTLPMLEVKPPERPSSRCRDPPREEEREKKKKKHKKRSRTRSRSPKYHSSSKPRSRSHSKAKHSLPSAYRTVRRSRSRSRSPRRRAHSPERRREDRSVPTAYRMSGSPGASRKRTRSRSPHEKKKKRRSRSRTKAKARSQSTSPSKQAAQRPSAHSAHSASISPVESRGSSQERSRGVSQEKDGQISSAIVSSVQSKITQEWLSRFGYLPPADPATGQLQTQEELSKAITAMQQFGGLETTGILDEATLALMKTPRCSLPDLPPGAHARRKRQTPPPTKWSKRNLSWRVRTFPRDSPLGRDTVRALMYYALKVWSDITPLNFHEVAGNTADIQIDFSKADHNDGYPFDGPGGTVAHAFFPGDHHTAGDTHFDDDEAWTFRSSDAHGMDLFAVAVHEFGHAIGLSHVAAPSSIMQPYYQGPVGDPLRYGLPYEDRVRVWQLYGVRESVSPTAQLDTPEPEEPPLLPDPPSNRSSTPPQKDMPHRCTAHFDAVAQIRGEAFFFKGKYFWRLTRDRHLVSLQPAQMHRFWRGLPLHLDSVDAVYERTSDHKIVFFKGDRYWVFKDNNVEEGYPRPVSDFSLPPGGIDAVFSWAHNDRTYFFKDQLYWRYDDHTRRMDPGYPAQGPLWRGVPSMLDDAMRWSDGASYFFRGQEYWKVLDGELEAAPGYPQSTARDWLVCGEPLADAEEVGPGPQGRSGAQDSLAVCSCTSDAHESSSPSLLLLPPLLWGVWTSVSARAS</sequence>
<feature type="compositionally biased region" description="Basic residues" evidence="42">
    <location>
        <begin position="795"/>
        <end position="810"/>
    </location>
</feature>
<dbReference type="Pfam" id="PF01471">
    <property type="entry name" value="PG_binding_1"/>
    <property type="match status" value="1"/>
</dbReference>
<dbReference type="InterPro" id="IPR024079">
    <property type="entry name" value="MetalloPept_cat_dom_sf"/>
</dbReference>
<dbReference type="FunFam" id="1.10.10.790:FF:000005">
    <property type="entry name" value="Splicing factor, suppressor of white-apricot homolog"/>
    <property type="match status" value="1"/>
</dbReference>
<dbReference type="InterPro" id="IPR033739">
    <property type="entry name" value="M10A_MMP"/>
</dbReference>
<dbReference type="SMART" id="SM01141">
    <property type="entry name" value="DRY_EERY"/>
    <property type="match status" value="1"/>
</dbReference>
<comment type="cofactor">
    <cofactor evidence="39">
        <name>Zn(2+)</name>
        <dbReference type="ChEBI" id="CHEBI:29105"/>
    </cofactor>
    <text evidence="39">Binds 2 Zn(2+) ions per subunit.</text>
</comment>
<comment type="cofactor">
    <cofactor evidence="39">
        <name>Ca(2+)</name>
        <dbReference type="ChEBI" id="CHEBI:29108"/>
    </cofactor>
    <text evidence="39">Can bind about 5 Ca(2+) ions per subunit.</text>
</comment>
<feature type="compositionally biased region" description="Basic and acidic residues" evidence="42">
    <location>
        <begin position="733"/>
        <end position="752"/>
    </location>
</feature>
<dbReference type="InterPro" id="IPR019147">
    <property type="entry name" value="SWAP_N_domain"/>
</dbReference>
<evidence type="ECO:0000256" key="18">
    <source>
        <dbReference type="ARBA" id="ARBA00022833"/>
    </source>
</evidence>
<evidence type="ECO:0000256" key="14">
    <source>
        <dbReference type="ARBA" id="ARBA00022723"/>
    </source>
</evidence>
<evidence type="ECO:0000256" key="21">
    <source>
        <dbReference type="ARBA" id="ARBA00022990"/>
    </source>
</evidence>
<evidence type="ECO:0000256" key="13">
    <source>
        <dbReference type="ARBA" id="ARBA00022685"/>
    </source>
</evidence>
<feature type="compositionally biased region" description="Basic residues" evidence="42">
    <location>
        <begin position="835"/>
        <end position="861"/>
    </location>
</feature>
<accession>A0A8J6GI85</accession>
<dbReference type="SMART" id="SM00235">
    <property type="entry name" value="ZnMc"/>
    <property type="match status" value="1"/>
</dbReference>
<keyword evidence="31" id="KW-0449">Lipoprotein</keyword>
<evidence type="ECO:0000256" key="10">
    <source>
        <dbReference type="ARBA" id="ARBA00022622"/>
    </source>
</evidence>
<dbReference type="SMART" id="SM00648">
    <property type="entry name" value="SWAP"/>
    <property type="match status" value="2"/>
</dbReference>
<feature type="binding site" evidence="39">
    <location>
        <position position="1065"/>
    </location>
    <ligand>
        <name>Zn(2+)</name>
        <dbReference type="ChEBI" id="CHEBI:29105"/>
        <label>1</label>
    </ligand>
</feature>
<evidence type="ECO:0000256" key="30">
    <source>
        <dbReference type="ARBA" id="ARBA00023242"/>
    </source>
</evidence>
<evidence type="ECO:0000256" key="23">
    <source>
        <dbReference type="ARBA" id="ARBA00023049"/>
    </source>
</evidence>
<dbReference type="Gene3D" id="1.10.10.790">
    <property type="entry name" value="Surp module"/>
    <property type="match status" value="2"/>
</dbReference>
<evidence type="ECO:0000256" key="26">
    <source>
        <dbReference type="ARBA" id="ARBA00023157"/>
    </source>
</evidence>
<keyword evidence="17" id="KW-0378">Hydrolase</keyword>
<feature type="binding site" evidence="39">
    <location>
        <position position="1099"/>
    </location>
    <ligand>
        <name>Ca(2+)</name>
        <dbReference type="ChEBI" id="CHEBI:29108"/>
        <label>3</label>
    </ligand>
</feature>
<evidence type="ECO:0000256" key="9">
    <source>
        <dbReference type="ARBA" id="ARBA00022553"/>
    </source>
</evidence>
<feature type="binding site" evidence="39">
    <location>
        <position position="1123"/>
    </location>
    <ligand>
        <name>Zn(2+)</name>
        <dbReference type="ChEBI" id="CHEBI:29105"/>
        <label>2</label>
        <note>catalytic</note>
    </ligand>
</feature>
<dbReference type="SUPFAM" id="SSF50923">
    <property type="entry name" value="Hemopexin-like domain"/>
    <property type="match status" value="1"/>
</dbReference>
<dbReference type="Pfam" id="PF09750">
    <property type="entry name" value="DRY_EERY"/>
    <property type="match status" value="1"/>
</dbReference>
<dbReference type="CDD" id="cd00094">
    <property type="entry name" value="HX"/>
    <property type="match status" value="1"/>
</dbReference>
<dbReference type="PRINTS" id="PR00138">
    <property type="entry name" value="MATRIXIN"/>
</dbReference>
<evidence type="ECO:0000256" key="4">
    <source>
        <dbReference type="ARBA" id="ARBA00010370"/>
    </source>
</evidence>
<dbReference type="PROSITE" id="PS50128">
    <property type="entry name" value="SURP"/>
    <property type="match status" value="2"/>
</dbReference>
<comment type="subcellular location">
    <subcellularLocation>
        <location evidence="2">Cell membrane</location>
        <topology evidence="2">Lipid-anchor</topology>
        <topology evidence="2">GPI-anchor</topology>
        <orientation evidence="2">Extracellular side</orientation>
    </subcellularLocation>
    <subcellularLocation>
        <location evidence="1">Nucleus</location>
    </subcellularLocation>
    <subcellularLocation>
        <location evidence="3">Secreted</location>
        <location evidence="3">Extracellular space</location>
        <location evidence="3">Extracellular matrix</location>
    </subcellularLocation>
</comment>
<dbReference type="PROSITE" id="PS51642">
    <property type="entry name" value="HEMOPEXIN_2"/>
    <property type="match status" value="4"/>
</dbReference>
<keyword evidence="24" id="KW-0472">Membrane</keyword>
<feature type="repeat" description="Hemopexin" evidence="41">
    <location>
        <begin position="1258"/>
        <end position="1304"/>
    </location>
</feature>
<keyword evidence="27" id="KW-0804">Transcription</keyword>
<feature type="binding site" evidence="39">
    <location>
        <position position="1356"/>
    </location>
    <ligand>
        <name>Ca(2+)</name>
        <dbReference type="ChEBI" id="CHEBI:29108"/>
        <label>4</label>
    </ligand>
</feature>
<feature type="region of interest" description="Disordered" evidence="42">
    <location>
        <begin position="1173"/>
        <end position="1206"/>
    </location>
</feature>
<feature type="binding site" evidence="39">
    <location>
        <position position="1019"/>
    </location>
    <ligand>
        <name>Ca(2+)</name>
        <dbReference type="ChEBI" id="CHEBI:29108"/>
        <label>1</label>
    </ligand>
</feature>
<dbReference type="Proteomes" id="UP000710432">
    <property type="component" value="Unassembled WGS sequence"/>
</dbReference>
<evidence type="ECO:0000256" key="15">
    <source>
        <dbReference type="ARBA" id="ARBA00022729"/>
    </source>
</evidence>
<feature type="region of interest" description="Disordered" evidence="42">
    <location>
        <begin position="404"/>
        <end position="438"/>
    </location>
</feature>
<protein>
    <recommendedName>
        <fullName evidence="33">Matrix metalloproteinase-17</fullName>
    </recommendedName>
    <alternativeName>
        <fullName evidence="34">Membrane-type matrix metalloproteinase 4</fullName>
    </alternativeName>
    <alternativeName>
        <fullName evidence="35">Membrane-type-4 matrix metalloproteinase</fullName>
    </alternativeName>
    <alternativeName>
        <fullName evidence="37">Splicing factor, arginine/serine-rich 8</fullName>
    </alternativeName>
    <alternativeName>
        <fullName evidence="32">Splicing factor, suppressor of white-apricot homolog</fullName>
    </alternativeName>
    <alternativeName>
        <fullName evidence="36">Suppressor of white apricot protein homolog</fullName>
    </alternativeName>
</protein>
<evidence type="ECO:0000313" key="45">
    <source>
        <dbReference type="Proteomes" id="UP000710432"/>
    </source>
</evidence>
<keyword evidence="25" id="KW-0865">Zymogen</keyword>
<keyword evidence="14 39" id="KW-0479">Metal-binding</keyword>
<dbReference type="InterPro" id="IPR002477">
    <property type="entry name" value="Peptidoglycan-bd-like"/>
</dbReference>
<feature type="binding site" evidence="39">
    <location>
        <position position="1213"/>
    </location>
    <ligand>
        <name>Ca(2+)</name>
        <dbReference type="ChEBI" id="CHEBI:29108"/>
        <label>4</label>
    </ligand>
</feature>
<evidence type="ECO:0000256" key="29">
    <source>
        <dbReference type="ARBA" id="ARBA00023187"/>
    </source>
</evidence>
<dbReference type="InterPro" id="IPR001818">
    <property type="entry name" value="Pept_M10_metallopeptidase"/>
</dbReference>
<keyword evidence="26" id="KW-1015">Disulfide bond</keyword>
<feature type="region of interest" description="Disordered" evidence="42">
    <location>
        <begin position="729"/>
        <end position="911"/>
    </location>
</feature>
<feature type="compositionally biased region" description="Low complexity" evidence="42">
    <location>
        <begin position="426"/>
        <end position="438"/>
    </location>
</feature>
<feature type="binding site" evidence="39">
    <location>
        <position position="1067"/>
    </location>
    <ligand>
        <name>Zn(2+)</name>
        <dbReference type="ChEBI" id="CHEBI:29105"/>
        <label>1</label>
    </ligand>
</feature>
<comment type="caution">
    <text evidence="44">The sequence shown here is derived from an EMBL/GenBank/DDBJ whole genome shotgun (WGS) entry which is preliminary data.</text>
</comment>
<feature type="compositionally biased region" description="Basic and acidic residues" evidence="42">
    <location>
        <begin position="811"/>
        <end position="821"/>
    </location>
</feature>
<feature type="binding site" evidence="39">
    <location>
        <position position="1262"/>
    </location>
    <ligand>
        <name>Ca(2+)</name>
        <dbReference type="ChEBI" id="CHEBI:29108"/>
        <label>4</label>
    </ligand>
</feature>
<evidence type="ECO:0000256" key="20">
    <source>
        <dbReference type="ARBA" id="ARBA00022884"/>
    </source>
</evidence>
<evidence type="ECO:0000256" key="40">
    <source>
        <dbReference type="PIRSR" id="PIRSR621190-4"/>
    </source>
</evidence>
<evidence type="ECO:0000256" key="42">
    <source>
        <dbReference type="SAM" id="MobiDB-lite"/>
    </source>
</evidence>
<evidence type="ECO:0000256" key="33">
    <source>
        <dbReference type="ARBA" id="ARBA00074057"/>
    </source>
</evidence>
<dbReference type="InterPro" id="IPR036365">
    <property type="entry name" value="PGBD-like_sf"/>
</dbReference>
<evidence type="ECO:0000256" key="19">
    <source>
        <dbReference type="ARBA" id="ARBA00022837"/>
    </source>
</evidence>
<dbReference type="FunFam" id="2.110.10.10:FF:000003">
    <property type="entry name" value="Matrix metallopeptidase 17"/>
    <property type="match status" value="1"/>
</dbReference>
<dbReference type="GO" id="GO:0004222">
    <property type="term" value="F:metalloendopeptidase activity"/>
    <property type="evidence" value="ECO:0007669"/>
    <property type="project" value="InterPro"/>
</dbReference>
<keyword evidence="13" id="KW-0165">Cleavage on pair of basic residues</keyword>
<evidence type="ECO:0000256" key="7">
    <source>
        <dbReference type="ARBA" id="ARBA00022525"/>
    </source>
</evidence>
<dbReference type="PANTHER" id="PTHR13161:SF15">
    <property type="entry name" value="SPLICING FACTOR, SUPPRESSOR OF WHITE-APRICOT HOMOLOG"/>
    <property type="match status" value="1"/>
</dbReference>
<evidence type="ECO:0000256" key="12">
    <source>
        <dbReference type="ARBA" id="ARBA00022670"/>
    </source>
</evidence>
<dbReference type="InterPro" id="IPR040397">
    <property type="entry name" value="SWAP"/>
</dbReference>
<feature type="region of interest" description="Disordered" evidence="42">
    <location>
        <begin position="333"/>
        <end position="353"/>
    </location>
</feature>
<keyword evidence="22" id="KW-0805">Transcription regulation</keyword>
<organism evidence="44 45">
    <name type="scientific">Microtus ochrogaster</name>
    <name type="common">Prairie vole</name>
    <dbReference type="NCBI Taxonomy" id="79684"/>
    <lineage>
        <taxon>Eukaryota</taxon>
        <taxon>Metazoa</taxon>
        <taxon>Chordata</taxon>
        <taxon>Craniata</taxon>
        <taxon>Vertebrata</taxon>
        <taxon>Euteleostomi</taxon>
        <taxon>Mammalia</taxon>
        <taxon>Eutheria</taxon>
        <taxon>Euarchontoglires</taxon>
        <taxon>Glires</taxon>
        <taxon>Rodentia</taxon>
        <taxon>Myomorpha</taxon>
        <taxon>Muroidea</taxon>
        <taxon>Cricetidae</taxon>
        <taxon>Arvicolinae</taxon>
        <taxon>Microtus</taxon>
    </lineage>
</organism>
<evidence type="ECO:0000256" key="36">
    <source>
        <dbReference type="ARBA" id="ARBA00078360"/>
    </source>
</evidence>
<keyword evidence="15" id="KW-0732">Signal</keyword>
<feature type="region of interest" description="Disordered" evidence="42">
    <location>
        <begin position="660"/>
        <end position="680"/>
    </location>
</feature>
<keyword evidence="9" id="KW-0597">Phosphoprotein</keyword>
<evidence type="ECO:0000256" key="17">
    <source>
        <dbReference type="ARBA" id="ARBA00022801"/>
    </source>
</evidence>
<feature type="compositionally biased region" description="Acidic residues" evidence="42">
    <location>
        <begin position="284"/>
        <end position="294"/>
    </location>
</feature>
<feature type="domain" description="SURP motif" evidence="43">
    <location>
        <begin position="211"/>
        <end position="253"/>
    </location>
</feature>
<feature type="binding site" evidence="39">
    <location>
        <position position="1073"/>
    </location>
    <ligand>
        <name>Ca(2+)</name>
        <dbReference type="ChEBI" id="CHEBI:29108"/>
        <label>3</label>
    </ligand>
</feature>
<feature type="compositionally biased region" description="Basic and acidic residues" evidence="42">
    <location>
        <begin position="9"/>
        <end position="21"/>
    </location>
</feature>
<proteinExistence type="inferred from homology"/>
<feature type="binding site" evidence="39">
    <location>
        <position position="1137"/>
    </location>
    <ligand>
        <name>Zn(2+)</name>
        <dbReference type="ChEBI" id="CHEBI:29105"/>
        <label>2</label>
        <note>catalytic</note>
    </ligand>
</feature>
<feature type="compositionally biased region" description="Pro residues" evidence="42">
    <location>
        <begin position="412"/>
        <end position="425"/>
    </location>
</feature>
<dbReference type="SMART" id="SM00120">
    <property type="entry name" value="HX"/>
    <property type="match status" value="4"/>
</dbReference>
<keyword evidence="23" id="KW-0482">Metalloprotease</keyword>
<reference evidence="44" key="1">
    <citation type="submission" date="2020-03" db="EMBL/GenBank/DDBJ databases">
        <title>Studies in the Genomics of Life Span.</title>
        <authorList>
            <person name="Glass D."/>
        </authorList>
    </citation>
    <scope>NUCLEOTIDE SEQUENCE</scope>
    <source>
        <strain evidence="44">LTLLF</strain>
        <tissue evidence="44">Muscle</tissue>
    </source>
</reference>
<comment type="similarity">
    <text evidence="4">Belongs to the peptidase M10A family.</text>
</comment>
<dbReference type="FunFam" id="1.10.10.790:FF:000003">
    <property type="entry name" value="Splicing factor, suppressor of white-apricot homolog"/>
    <property type="match status" value="1"/>
</dbReference>
<feature type="region of interest" description="Disordered" evidence="42">
    <location>
        <begin position="1"/>
        <end position="26"/>
    </location>
</feature>
<feature type="compositionally biased region" description="Basic and acidic residues" evidence="42">
    <location>
        <begin position="169"/>
        <end position="178"/>
    </location>
</feature>
<name>A0A8J6GI85_MICOH</name>
<dbReference type="GO" id="GO:0006508">
    <property type="term" value="P:proteolysis"/>
    <property type="evidence" value="ECO:0007669"/>
    <property type="project" value="UniProtKB-KW"/>
</dbReference>
<evidence type="ECO:0000256" key="22">
    <source>
        <dbReference type="ARBA" id="ARBA00023015"/>
    </source>
</evidence>
<evidence type="ECO:0000256" key="24">
    <source>
        <dbReference type="ARBA" id="ARBA00023136"/>
    </source>
</evidence>
<feature type="binding site" evidence="39">
    <location>
        <position position="1129"/>
    </location>
    <ligand>
        <name>Zn(2+)</name>
        <dbReference type="ChEBI" id="CHEBI:29105"/>
        <label>2</label>
        <note>catalytic</note>
    </ligand>
</feature>
<dbReference type="GO" id="GO:0098552">
    <property type="term" value="C:side of membrane"/>
    <property type="evidence" value="ECO:0007669"/>
    <property type="project" value="UniProtKB-KW"/>
</dbReference>
<dbReference type="InterPro" id="IPR036375">
    <property type="entry name" value="Hemopexin-like_dom_sf"/>
</dbReference>
<dbReference type="Gene3D" id="3.40.390.10">
    <property type="entry name" value="Collagenase (Catalytic Domain)"/>
    <property type="match status" value="1"/>
</dbReference>
<feature type="binding site" evidence="39">
    <location>
        <position position="1094"/>
    </location>
    <ligand>
        <name>Zn(2+)</name>
        <dbReference type="ChEBI" id="CHEBI:29105"/>
        <label>1</label>
    </ligand>
</feature>
<feature type="compositionally biased region" description="Low complexity" evidence="42">
    <location>
        <begin position="871"/>
        <end position="894"/>
    </location>
</feature>
<dbReference type="SUPFAM" id="SSF109905">
    <property type="entry name" value="Surp module (SWAP domain)"/>
    <property type="match status" value="2"/>
</dbReference>
<evidence type="ECO:0000256" key="1">
    <source>
        <dbReference type="ARBA" id="ARBA00004123"/>
    </source>
</evidence>
<dbReference type="SUPFAM" id="SSF55486">
    <property type="entry name" value="Metalloproteases ('zincins'), catalytic domain"/>
    <property type="match status" value="1"/>
</dbReference>
<evidence type="ECO:0000256" key="39">
    <source>
        <dbReference type="PIRSR" id="PIRSR621190-2"/>
    </source>
</evidence>
<evidence type="ECO:0000313" key="44">
    <source>
        <dbReference type="EMBL" id="KAH0511198.1"/>
    </source>
</evidence>
<dbReference type="InterPro" id="IPR035967">
    <property type="entry name" value="SWAP/Surp_sf"/>
</dbReference>
<feature type="compositionally biased region" description="Low complexity" evidence="42">
    <location>
        <begin position="613"/>
        <end position="628"/>
    </location>
</feature>
<keyword evidence="6" id="KW-0678">Repressor</keyword>
<feature type="binding site" evidence="39">
    <location>
        <position position="1097"/>
    </location>
    <ligand>
        <name>Ca(2+)</name>
        <dbReference type="ChEBI" id="CHEBI:29108"/>
        <label>1</label>
    </ligand>
</feature>
<evidence type="ECO:0000256" key="32">
    <source>
        <dbReference type="ARBA" id="ARBA00068355"/>
    </source>
</evidence>
<feature type="active site" evidence="38">
    <location>
        <position position="1120"/>
    </location>
</feature>
<dbReference type="GO" id="GO:0005634">
    <property type="term" value="C:nucleus"/>
    <property type="evidence" value="ECO:0007669"/>
    <property type="project" value="UniProtKB-SubCell"/>
</dbReference>
<gene>
    <name evidence="44" type="ORF">LTLLF_151420</name>
</gene>
<evidence type="ECO:0000256" key="35">
    <source>
        <dbReference type="ARBA" id="ARBA00076283"/>
    </source>
</evidence>
<evidence type="ECO:0000256" key="16">
    <source>
        <dbReference type="ARBA" id="ARBA00022737"/>
    </source>
</evidence>
<feature type="binding site" evidence="39">
    <location>
        <position position="1080"/>
    </location>
    <ligand>
        <name>Zn(2+)</name>
        <dbReference type="ChEBI" id="CHEBI:29105"/>
        <label>1</label>
    </ligand>
</feature>
<evidence type="ECO:0000256" key="34">
    <source>
        <dbReference type="ARBA" id="ARBA00075831"/>
    </source>
</evidence>
<keyword evidence="16" id="KW-0677">Repeat</keyword>
<dbReference type="PANTHER" id="PTHR13161">
    <property type="entry name" value="SPLICING FACTOR SUPPRESSOR OF WHITE APRICOT"/>
    <property type="match status" value="1"/>
</dbReference>
<evidence type="ECO:0000259" key="43">
    <source>
        <dbReference type="PROSITE" id="PS50128"/>
    </source>
</evidence>
<feature type="modified residue" description="Phosphotyrosine; by PKDCC" evidence="40">
    <location>
        <position position="1293"/>
    </location>
</feature>
<dbReference type="Pfam" id="PF00413">
    <property type="entry name" value="Peptidase_M10"/>
    <property type="match status" value="1"/>
</dbReference>
<feature type="region of interest" description="Disordered" evidence="42">
    <location>
        <begin position="512"/>
        <end position="564"/>
    </location>
</feature>
<evidence type="ECO:0000256" key="41">
    <source>
        <dbReference type="PROSITE-ProRule" id="PRU01011"/>
    </source>
</evidence>
<keyword evidence="19 39" id="KW-0106">Calcium</keyword>
<keyword evidence="7" id="KW-0964">Secreted</keyword>
<feature type="region of interest" description="Disordered" evidence="42">
    <location>
        <begin position="984"/>
        <end position="1005"/>
    </location>
</feature>
<keyword evidence="10" id="KW-0336">GPI-anchor</keyword>
<keyword evidence="28" id="KW-0325">Glycoprotein</keyword>
<feature type="binding site" evidence="39">
    <location>
        <position position="1072"/>
    </location>
    <ligand>
        <name>Ca(2+)</name>
        <dbReference type="ChEBI" id="CHEBI:29108"/>
        <label>3</label>
    </ligand>
</feature>
<feature type="compositionally biased region" description="Basic and acidic residues" evidence="42">
    <location>
        <begin position="660"/>
        <end position="679"/>
    </location>
</feature>
<dbReference type="InterPro" id="IPR000061">
    <property type="entry name" value="Surp"/>
</dbReference>
<dbReference type="InterPro" id="IPR000585">
    <property type="entry name" value="Hemopexin-like_dom"/>
</dbReference>
<keyword evidence="18 39" id="KW-0862">Zinc</keyword>
<evidence type="ECO:0000256" key="25">
    <source>
        <dbReference type="ARBA" id="ARBA00023145"/>
    </source>
</evidence>
<keyword evidence="30" id="KW-0539">Nucleus</keyword>
<keyword evidence="11" id="KW-0507">mRNA processing</keyword>
<evidence type="ECO:0000256" key="38">
    <source>
        <dbReference type="PIRSR" id="PIRSR621190-1"/>
    </source>
</evidence>
<keyword evidence="12" id="KW-0645">Protease</keyword>
<evidence type="ECO:0000256" key="6">
    <source>
        <dbReference type="ARBA" id="ARBA00022491"/>
    </source>
</evidence>
<feature type="compositionally biased region" description="Low complexity" evidence="42">
    <location>
        <begin position="335"/>
        <end position="346"/>
    </location>
</feature>
<dbReference type="Pfam" id="PF01805">
    <property type="entry name" value="Surp"/>
    <property type="match status" value="2"/>
</dbReference>
<evidence type="ECO:0000256" key="2">
    <source>
        <dbReference type="ARBA" id="ARBA00004471"/>
    </source>
</evidence>
<evidence type="ECO:0000256" key="8">
    <source>
        <dbReference type="ARBA" id="ARBA00022530"/>
    </source>
</evidence>
<evidence type="ECO:0000256" key="11">
    <source>
        <dbReference type="ARBA" id="ARBA00022664"/>
    </source>
</evidence>
<evidence type="ECO:0000256" key="28">
    <source>
        <dbReference type="ARBA" id="ARBA00023180"/>
    </source>
</evidence>
<feature type="repeat" description="Hemopexin" evidence="41">
    <location>
        <begin position="1352"/>
        <end position="1399"/>
    </location>
</feature>
<dbReference type="GO" id="GO:0005886">
    <property type="term" value="C:plasma membrane"/>
    <property type="evidence" value="ECO:0007669"/>
    <property type="project" value="UniProtKB-SubCell"/>
</dbReference>
<feature type="compositionally biased region" description="Basic and acidic residues" evidence="42">
    <location>
        <begin position="895"/>
        <end position="908"/>
    </location>
</feature>
<keyword evidence="21" id="KW-0007">Acetylation</keyword>
<keyword evidence="20" id="KW-0694">RNA-binding</keyword>
<evidence type="ECO:0000256" key="37">
    <source>
        <dbReference type="ARBA" id="ARBA00079562"/>
    </source>
</evidence>
<dbReference type="FunFam" id="3.40.390.10:FF:000016">
    <property type="entry name" value="Matrix metallopeptidase 17"/>
    <property type="match status" value="1"/>
</dbReference>
<feature type="region of interest" description="Disordered" evidence="42">
    <location>
        <begin position="593"/>
        <end position="628"/>
    </location>
</feature>